<dbReference type="InterPro" id="IPR001647">
    <property type="entry name" value="HTH_TetR"/>
</dbReference>
<evidence type="ECO:0000256" key="4">
    <source>
        <dbReference type="PROSITE-ProRule" id="PRU00335"/>
    </source>
</evidence>
<keyword evidence="1" id="KW-0805">Transcription regulation</keyword>
<dbReference type="PANTHER" id="PTHR47506:SF1">
    <property type="entry name" value="HTH-TYPE TRANSCRIPTIONAL REGULATOR YJDC"/>
    <property type="match status" value="1"/>
</dbReference>
<feature type="domain" description="HTH tetR-type" evidence="5">
    <location>
        <begin position="14"/>
        <end position="74"/>
    </location>
</feature>
<dbReference type="Pfam" id="PF00440">
    <property type="entry name" value="TetR_N"/>
    <property type="match status" value="1"/>
</dbReference>
<evidence type="ECO:0000313" key="6">
    <source>
        <dbReference type="EMBL" id="UTT62043.1"/>
    </source>
</evidence>
<dbReference type="PROSITE" id="PS50977">
    <property type="entry name" value="HTH_TETR_2"/>
    <property type="match status" value="1"/>
</dbReference>
<feature type="DNA-binding region" description="H-T-H motif" evidence="4">
    <location>
        <begin position="37"/>
        <end position="56"/>
    </location>
</feature>
<dbReference type="SUPFAM" id="SSF46689">
    <property type="entry name" value="Homeodomain-like"/>
    <property type="match status" value="1"/>
</dbReference>
<accession>A0ABY5FVE2</accession>
<organism evidence="6 7">
    <name type="scientific">Microcella humidisoli</name>
    <dbReference type="NCBI Taxonomy" id="2963406"/>
    <lineage>
        <taxon>Bacteria</taxon>
        <taxon>Bacillati</taxon>
        <taxon>Actinomycetota</taxon>
        <taxon>Actinomycetes</taxon>
        <taxon>Micrococcales</taxon>
        <taxon>Microbacteriaceae</taxon>
        <taxon>Microcella</taxon>
    </lineage>
</organism>
<keyword evidence="7" id="KW-1185">Reference proteome</keyword>
<dbReference type="SUPFAM" id="SSF48498">
    <property type="entry name" value="Tetracyclin repressor-like, C-terminal domain"/>
    <property type="match status" value="1"/>
</dbReference>
<dbReference type="Proteomes" id="UP001060039">
    <property type="component" value="Chromosome"/>
</dbReference>
<name>A0ABY5FVE2_9MICO</name>
<evidence type="ECO:0000256" key="1">
    <source>
        <dbReference type="ARBA" id="ARBA00023015"/>
    </source>
</evidence>
<evidence type="ECO:0000256" key="3">
    <source>
        <dbReference type="ARBA" id="ARBA00023163"/>
    </source>
</evidence>
<evidence type="ECO:0000256" key="2">
    <source>
        <dbReference type="ARBA" id="ARBA00023125"/>
    </source>
</evidence>
<gene>
    <name evidence="6" type="ORF">NNL39_10240</name>
</gene>
<dbReference type="Gene3D" id="1.10.357.10">
    <property type="entry name" value="Tetracycline Repressor, domain 2"/>
    <property type="match status" value="1"/>
</dbReference>
<proteinExistence type="predicted"/>
<dbReference type="PRINTS" id="PR00455">
    <property type="entry name" value="HTHTETR"/>
</dbReference>
<protein>
    <submittedName>
        <fullName evidence="6">TetR/AcrR family transcriptional regulator</fullName>
    </submittedName>
</protein>
<dbReference type="EMBL" id="CP101497">
    <property type="protein sequence ID" value="UTT62043.1"/>
    <property type="molecule type" value="Genomic_DNA"/>
</dbReference>
<reference evidence="6" key="1">
    <citation type="submission" date="2022-07" db="EMBL/GenBank/DDBJ databases">
        <title>Taxonomic analysis of Microcella humidisoli nov. sp., isolated from riverside soil.</title>
        <authorList>
            <person name="Molina K.M."/>
            <person name="Kim S.B."/>
        </authorList>
    </citation>
    <scope>NUCLEOTIDE SEQUENCE</scope>
    <source>
        <strain evidence="6">MMS21-STM10</strain>
    </source>
</reference>
<dbReference type="InterPro" id="IPR036271">
    <property type="entry name" value="Tet_transcr_reg_TetR-rel_C_sf"/>
</dbReference>
<evidence type="ECO:0000313" key="7">
    <source>
        <dbReference type="Proteomes" id="UP001060039"/>
    </source>
</evidence>
<evidence type="ECO:0000259" key="5">
    <source>
        <dbReference type="PROSITE" id="PS50977"/>
    </source>
</evidence>
<keyword evidence="2 4" id="KW-0238">DNA-binding</keyword>
<sequence>MPVAPPVDTRRRMPPAKLRILEAATQLFSSEGIRAVGVDRLIQQSSVTKATFYKHFGSKERLIRDYLTTASEHELAQLDQLIRTQESPHAALLAIADAVHAVLHAETFQGSLFIKAAAEFPDQRDAVRSIIAEHHEAIASRITDLLHHVGHPLPGEAADQLMVAYVGALSWGHVGDPVGASVAFRRTVERVLAELPIAA</sequence>
<dbReference type="InterPro" id="IPR009057">
    <property type="entry name" value="Homeodomain-like_sf"/>
</dbReference>
<dbReference type="PANTHER" id="PTHR47506">
    <property type="entry name" value="TRANSCRIPTIONAL REGULATORY PROTEIN"/>
    <property type="match status" value="1"/>
</dbReference>
<dbReference type="RefSeq" id="WP_255159184.1">
    <property type="nucleotide sequence ID" value="NZ_CP101497.1"/>
</dbReference>
<keyword evidence="3" id="KW-0804">Transcription</keyword>